<evidence type="ECO:0000256" key="4">
    <source>
        <dbReference type="PROSITE-ProRule" id="PRU00175"/>
    </source>
</evidence>
<dbReference type="EMBL" id="JARJCN010000038">
    <property type="protein sequence ID" value="KAJ7084397.1"/>
    <property type="molecule type" value="Genomic_DNA"/>
</dbReference>
<keyword evidence="9" id="KW-1185">Reference proteome</keyword>
<dbReference type="AlphaFoldDB" id="A0AAD6XK93"/>
<feature type="compositionally biased region" description="Polar residues" evidence="5">
    <location>
        <begin position="556"/>
        <end position="582"/>
    </location>
</feature>
<dbReference type="InterPro" id="IPR053238">
    <property type="entry name" value="RING-H2_zinc_finger"/>
</dbReference>
<evidence type="ECO:0000313" key="9">
    <source>
        <dbReference type="Proteomes" id="UP001222325"/>
    </source>
</evidence>
<feature type="transmembrane region" description="Helical" evidence="6">
    <location>
        <begin position="664"/>
        <end position="685"/>
    </location>
</feature>
<evidence type="ECO:0000259" key="7">
    <source>
        <dbReference type="PROSITE" id="PS50089"/>
    </source>
</evidence>
<feature type="domain" description="RING-type" evidence="7">
    <location>
        <begin position="997"/>
        <end position="1091"/>
    </location>
</feature>
<organism evidence="8 9">
    <name type="scientific">Mycena belliarum</name>
    <dbReference type="NCBI Taxonomy" id="1033014"/>
    <lineage>
        <taxon>Eukaryota</taxon>
        <taxon>Fungi</taxon>
        <taxon>Dikarya</taxon>
        <taxon>Basidiomycota</taxon>
        <taxon>Agaricomycotina</taxon>
        <taxon>Agaricomycetes</taxon>
        <taxon>Agaricomycetidae</taxon>
        <taxon>Agaricales</taxon>
        <taxon>Marasmiineae</taxon>
        <taxon>Mycenaceae</taxon>
        <taxon>Mycena</taxon>
    </lineage>
</organism>
<dbReference type="InterPro" id="IPR001841">
    <property type="entry name" value="Znf_RING"/>
</dbReference>
<feature type="region of interest" description="Disordered" evidence="5">
    <location>
        <begin position="544"/>
        <end position="582"/>
    </location>
</feature>
<evidence type="ECO:0000256" key="3">
    <source>
        <dbReference type="ARBA" id="ARBA00022833"/>
    </source>
</evidence>
<dbReference type="Pfam" id="PF13639">
    <property type="entry name" value="zf-RING_2"/>
    <property type="match status" value="1"/>
</dbReference>
<feature type="region of interest" description="Disordered" evidence="5">
    <location>
        <begin position="737"/>
        <end position="758"/>
    </location>
</feature>
<keyword evidence="3" id="KW-0862">Zinc</keyword>
<evidence type="ECO:0000256" key="5">
    <source>
        <dbReference type="SAM" id="MobiDB-lite"/>
    </source>
</evidence>
<evidence type="ECO:0000256" key="6">
    <source>
        <dbReference type="SAM" id="Phobius"/>
    </source>
</evidence>
<dbReference type="CDD" id="cd16448">
    <property type="entry name" value="RING-H2"/>
    <property type="match status" value="1"/>
</dbReference>
<dbReference type="PROSITE" id="PS50089">
    <property type="entry name" value="ZF_RING_2"/>
    <property type="match status" value="1"/>
</dbReference>
<reference evidence="8" key="1">
    <citation type="submission" date="2023-03" db="EMBL/GenBank/DDBJ databases">
        <title>Massive genome expansion in bonnet fungi (Mycena s.s.) driven by repeated elements and novel gene families across ecological guilds.</title>
        <authorList>
            <consortium name="Lawrence Berkeley National Laboratory"/>
            <person name="Harder C.B."/>
            <person name="Miyauchi S."/>
            <person name="Viragh M."/>
            <person name="Kuo A."/>
            <person name="Thoen E."/>
            <person name="Andreopoulos B."/>
            <person name="Lu D."/>
            <person name="Skrede I."/>
            <person name="Drula E."/>
            <person name="Henrissat B."/>
            <person name="Morin E."/>
            <person name="Kohler A."/>
            <person name="Barry K."/>
            <person name="LaButti K."/>
            <person name="Morin E."/>
            <person name="Salamov A."/>
            <person name="Lipzen A."/>
            <person name="Mereny Z."/>
            <person name="Hegedus B."/>
            <person name="Baldrian P."/>
            <person name="Stursova M."/>
            <person name="Weitz H."/>
            <person name="Taylor A."/>
            <person name="Grigoriev I.V."/>
            <person name="Nagy L.G."/>
            <person name="Martin F."/>
            <person name="Kauserud H."/>
        </authorList>
    </citation>
    <scope>NUCLEOTIDE SEQUENCE</scope>
    <source>
        <strain evidence="8">CBHHK173m</strain>
    </source>
</reference>
<feature type="compositionally biased region" description="Basic and acidic residues" evidence="5">
    <location>
        <begin position="381"/>
        <end position="399"/>
    </location>
</feature>
<accession>A0AAD6XK93</accession>
<keyword evidence="1" id="KW-0479">Metal-binding</keyword>
<dbReference type="SUPFAM" id="SSF57850">
    <property type="entry name" value="RING/U-box"/>
    <property type="match status" value="1"/>
</dbReference>
<dbReference type="PANTHER" id="PTHR14155:SF627">
    <property type="entry name" value="OS06G0192800 PROTEIN"/>
    <property type="match status" value="1"/>
</dbReference>
<feature type="region of interest" description="Disordered" evidence="5">
    <location>
        <begin position="180"/>
        <end position="302"/>
    </location>
</feature>
<feature type="compositionally biased region" description="Acidic residues" evidence="5">
    <location>
        <begin position="283"/>
        <end position="302"/>
    </location>
</feature>
<dbReference type="Gene3D" id="3.30.40.10">
    <property type="entry name" value="Zinc/RING finger domain, C3HC4 (zinc finger)"/>
    <property type="match status" value="1"/>
</dbReference>
<name>A0AAD6XK93_9AGAR</name>
<proteinExistence type="predicted"/>
<evidence type="ECO:0000256" key="1">
    <source>
        <dbReference type="ARBA" id="ARBA00022723"/>
    </source>
</evidence>
<dbReference type="SMART" id="SM00184">
    <property type="entry name" value="RING"/>
    <property type="match status" value="1"/>
</dbReference>
<keyword evidence="6" id="KW-0812">Transmembrane</keyword>
<dbReference type="Proteomes" id="UP001222325">
    <property type="component" value="Unassembled WGS sequence"/>
</dbReference>
<feature type="transmembrane region" description="Helical" evidence="6">
    <location>
        <begin position="829"/>
        <end position="845"/>
    </location>
</feature>
<feature type="region of interest" description="Disordered" evidence="5">
    <location>
        <begin position="949"/>
        <end position="978"/>
    </location>
</feature>
<gene>
    <name evidence="8" type="ORF">B0H15DRAFT_784281</name>
</gene>
<evidence type="ECO:0000256" key="2">
    <source>
        <dbReference type="ARBA" id="ARBA00022771"/>
    </source>
</evidence>
<feature type="compositionally biased region" description="Basic and acidic residues" evidence="5">
    <location>
        <begin position="229"/>
        <end position="261"/>
    </location>
</feature>
<dbReference type="GO" id="GO:0008270">
    <property type="term" value="F:zinc ion binding"/>
    <property type="evidence" value="ECO:0007669"/>
    <property type="project" value="UniProtKB-KW"/>
</dbReference>
<evidence type="ECO:0000313" key="8">
    <source>
        <dbReference type="EMBL" id="KAJ7084397.1"/>
    </source>
</evidence>
<dbReference type="PANTHER" id="PTHR14155">
    <property type="entry name" value="RING FINGER DOMAIN-CONTAINING"/>
    <property type="match status" value="1"/>
</dbReference>
<feature type="transmembrane region" description="Helical" evidence="6">
    <location>
        <begin position="706"/>
        <end position="728"/>
    </location>
</feature>
<keyword evidence="6" id="KW-1133">Transmembrane helix</keyword>
<feature type="transmembrane region" description="Helical" evidence="6">
    <location>
        <begin position="797"/>
        <end position="817"/>
    </location>
</feature>
<feature type="region of interest" description="Disordered" evidence="5">
    <location>
        <begin position="135"/>
        <end position="161"/>
    </location>
</feature>
<feature type="compositionally biased region" description="Polar residues" evidence="5">
    <location>
        <begin position="966"/>
        <end position="977"/>
    </location>
</feature>
<feature type="compositionally biased region" description="Basic and acidic residues" evidence="5">
    <location>
        <begin position="195"/>
        <end position="206"/>
    </location>
</feature>
<comment type="caution">
    <text evidence="8">The sequence shown here is derived from an EMBL/GenBank/DDBJ whole genome shotgun (WGS) entry which is preliminary data.</text>
</comment>
<keyword evidence="2 4" id="KW-0863">Zinc-finger</keyword>
<dbReference type="InterPro" id="IPR013083">
    <property type="entry name" value="Znf_RING/FYVE/PHD"/>
</dbReference>
<feature type="region of interest" description="Disordered" evidence="5">
    <location>
        <begin position="348"/>
        <end position="399"/>
    </location>
</feature>
<feature type="transmembrane region" description="Helical" evidence="6">
    <location>
        <begin position="851"/>
        <end position="873"/>
    </location>
</feature>
<feature type="compositionally biased region" description="Basic and acidic residues" evidence="5">
    <location>
        <begin position="348"/>
        <end position="372"/>
    </location>
</feature>
<protein>
    <recommendedName>
        <fullName evidence="7">RING-type domain-containing protein</fullName>
    </recommendedName>
</protein>
<feature type="compositionally biased region" description="Polar residues" evidence="5">
    <location>
        <begin position="208"/>
        <end position="218"/>
    </location>
</feature>
<sequence length="1103" mass="124806">MTARIAGAVPGVLDPQQPYRLLRRPSSTLSFASFDPRAASGDHGWDLRALSLNEELYRPRRVVIETACSGESFWRFVPKARWDEGVTDEGEWPRVIDICGQRVECSQDQWDIYKLDYAYECRVRGPPEITMVTVAPPKPRVPEQPLGKHRMSSAEPCPEMPPAKTLHLDEEDEVADMVIDDEALPGSRNLAGAGDRAKKYREEELSRNAVNYSPTNASKRTRTFSPGAAKRDLETRRLEREKQKRERREQELNHRKQERYQHFLNEIYAEVPNRNQNPTDYEYLSDGEESGEEEPSVAELDAEAERMASIAESRRKLAELEADRPLWEQEARKRKRLEKEAEEAQRARIAERRAAEARKADQERRAKLEKEQQQAGAQEAGRARAWEERARREREKRQRNERWSYGPWTTQRALERYKTLSDIFDSTKFSQDEPLTFDAVPWPVLHSPVSFSVEDVDWAAVEGFFAAVKPHLRSQDFISFVEKSHRRFHPDRWRSRGLLKNVVDEADRGCLEVGVALSYKACNPQACNMSDTRDSLRRIRSAGDMPVSTARPSEPTLFQPSNYSSDNQCPNHPTHDTSTTLEPITVPPPVARGPHSAGLVAECTRSSPLITEHPAIPVPPAPPPLQVPPTPALPDHNVSSYTRIMTFFGYGRGASRARKLLVSLWYNLAWGFVQVVLIITMLAIATHTESKTMPGMNEWEACDRPLGTWSCIYVFRVFFSSSLTYWGWRRDSKAHANAEDPENTAGGPHQPETGNVANTTAFPHLSPTSANSPTGLPPSGNSSEAANLPHSVLYSRLSMLSSLVTLSWFLTAHILEYTSIHTCRFSSPHIWWLTFGILCIMYLVVLEVIILGFVVFVVAPIVFLFWNIFLMCLGRHPMQNPTMIRQAWPDVAKLSPSVVDRIPLVMYIPPPPDAPPDSIPIPQAVYSYPPKQLPSSVQPKRRFRFIRRRNKHTASGSPPTELPERTPQQSGEPQTWQDHWEHTGYPFVVLEGNRAACAVCLMDFEEPKRIGAHEPITTVLSTGEPEAFAPVIQEVPVENANSREEAENQLKLEDAGEGAQPLRLLACGHVFHKTCLDPWLTDVSGRCPVCQRAVELPAKRNKK</sequence>
<keyword evidence="6" id="KW-0472">Membrane</keyword>